<protein>
    <submittedName>
        <fullName evidence="2">Malate dehydrogenase (Oxaloacetate-decarboxylating)</fullName>
    </submittedName>
</protein>
<comment type="caution">
    <text evidence="2">The sequence shown here is derived from an EMBL/GenBank/DDBJ whole genome shotgun (WGS) entry which is preliminary data.</text>
</comment>
<dbReference type="Proteomes" id="UP000550260">
    <property type="component" value="Unassembled WGS sequence"/>
</dbReference>
<proteinExistence type="predicted"/>
<dbReference type="RefSeq" id="WP_101436379.1">
    <property type="nucleotide sequence ID" value="NZ_JACJHR010000011.1"/>
</dbReference>
<accession>A0A8E1VW80</accession>
<keyword evidence="3" id="KW-1185">Reference proteome</keyword>
<reference evidence="1 4" key="2">
    <citation type="submission" date="2020-08" db="EMBL/GenBank/DDBJ databases">
        <title>Amycolatopsis echigonensis JCM 21831.</title>
        <authorList>
            <person name="Tedsree N."/>
            <person name="Kuncharoen N."/>
            <person name="Likhitwitayawuid K."/>
            <person name="Tanasupawat S."/>
        </authorList>
    </citation>
    <scope>NUCLEOTIDE SEQUENCE [LARGE SCALE GENOMIC DNA]</scope>
    <source>
        <strain evidence="1 4">JCM 21831</strain>
    </source>
</reference>
<accession>A0A2N3WFH8</accession>
<reference evidence="2 3" key="1">
    <citation type="submission" date="2017-12" db="EMBL/GenBank/DDBJ databases">
        <title>Sequencing the genomes of 1000 Actinobacteria strains.</title>
        <authorList>
            <person name="Klenk H.-P."/>
        </authorList>
    </citation>
    <scope>NUCLEOTIDE SEQUENCE [LARGE SCALE GENOMIC DNA]</scope>
    <source>
        <strain evidence="2 3">DSM 45165</strain>
    </source>
</reference>
<dbReference type="Proteomes" id="UP000233750">
    <property type="component" value="Unassembled WGS sequence"/>
</dbReference>
<name>A0A2N3WFH8_9PSEU</name>
<gene>
    <name evidence="2" type="ORF">ATK30_3407</name>
    <name evidence="1" type="ORF">H5411_10020</name>
</gene>
<dbReference type="AlphaFoldDB" id="A0A2N3WFH8"/>
<evidence type="ECO:0000313" key="4">
    <source>
        <dbReference type="Proteomes" id="UP000550260"/>
    </source>
</evidence>
<evidence type="ECO:0000313" key="3">
    <source>
        <dbReference type="Proteomes" id="UP000233750"/>
    </source>
</evidence>
<sequence>MTSASSADSKAQRVAIVSDGSALPSGTDLTATLRDGAELISGLARVPVRPTVILASDAAGLAAGIRALPADIGAVLLTRVAPARAREVQRELQDSHARPLLTDEDVTAIALAAAAVDSLAKAGRRAHGSRVVLAGARDLPVLTSLLMATGVDDITTWNSSDATIFPLHNIVFGADLVIDLIGELPSSATRRLGGLTVITREDTGAAPYAAAGLLGAAVYAPGLAFDVEILRACAIALTDIPPSGRSVPFVKGIAVTRLVTDAVTSVFHTQPSR</sequence>
<dbReference type="EMBL" id="PJMY01000003">
    <property type="protein sequence ID" value="PKV92587.1"/>
    <property type="molecule type" value="Genomic_DNA"/>
</dbReference>
<dbReference type="EMBL" id="JACJHR010000011">
    <property type="protein sequence ID" value="MBB2499464.1"/>
    <property type="molecule type" value="Genomic_DNA"/>
</dbReference>
<evidence type="ECO:0000313" key="2">
    <source>
        <dbReference type="EMBL" id="PKV92587.1"/>
    </source>
</evidence>
<organism evidence="2 3">
    <name type="scientific">Amycolatopsis echigonensis</name>
    <dbReference type="NCBI Taxonomy" id="2576905"/>
    <lineage>
        <taxon>Bacteria</taxon>
        <taxon>Bacillati</taxon>
        <taxon>Actinomycetota</taxon>
        <taxon>Actinomycetes</taxon>
        <taxon>Pseudonocardiales</taxon>
        <taxon>Pseudonocardiaceae</taxon>
        <taxon>Amycolatopsis</taxon>
    </lineage>
</organism>
<evidence type="ECO:0000313" key="1">
    <source>
        <dbReference type="EMBL" id="MBB2499464.1"/>
    </source>
</evidence>